<protein>
    <recommendedName>
        <fullName evidence="3">Reverse transcriptase domain-containing protein</fullName>
    </recommendedName>
</protein>
<organism evidence="1 2">
    <name type="scientific">Hibiscus sabdariffa</name>
    <name type="common">roselle</name>
    <dbReference type="NCBI Taxonomy" id="183260"/>
    <lineage>
        <taxon>Eukaryota</taxon>
        <taxon>Viridiplantae</taxon>
        <taxon>Streptophyta</taxon>
        <taxon>Embryophyta</taxon>
        <taxon>Tracheophyta</taxon>
        <taxon>Spermatophyta</taxon>
        <taxon>Magnoliopsida</taxon>
        <taxon>eudicotyledons</taxon>
        <taxon>Gunneridae</taxon>
        <taxon>Pentapetalae</taxon>
        <taxon>rosids</taxon>
        <taxon>malvids</taxon>
        <taxon>Malvales</taxon>
        <taxon>Malvaceae</taxon>
        <taxon>Malvoideae</taxon>
        <taxon>Hibiscus</taxon>
    </lineage>
</organism>
<dbReference type="Proteomes" id="UP001472677">
    <property type="component" value="Unassembled WGS sequence"/>
</dbReference>
<evidence type="ECO:0008006" key="3">
    <source>
        <dbReference type="Google" id="ProtNLM"/>
    </source>
</evidence>
<comment type="caution">
    <text evidence="1">The sequence shown here is derived from an EMBL/GenBank/DDBJ whole genome shotgun (WGS) entry which is preliminary data.</text>
</comment>
<evidence type="ECO:0000313" key="1">
    <source>
        <dbReference type="EMBL" id="KAK8568712.1"/>
    </source>
</evidence>
<name>A0ABR2F177_9ROSI</name>
<gene>
    <name evidence="1" type="ORF">V6N12_007255</name>
</gene>
<evidence type="ECO:0000313" key="2">
    <source>
        <dbReference type="Proteomes" id="UP001472677"/>
    </source>
</evidence>
<reference evidence="1 2" key="1">
    <citation type="journal article" date="2024" name="G3 (Bethesda)">
        <title>Genome assembly of Hibiscus sabdariffa L. provides insights into metabolisms of medicinal natural products.</title>
        <authorList>
            <person name="Kim T."/>
        </authorList>
    </citation>
    <scope>NUCLEOTIDE SEQUENCE [LARGE SCALE GENOMIC DNA]</scope>
    <source>
        <strain evidence="1">TK-2024</strain>
        <tissue evidence="1">Old leaves</tissue>
    </source>
</reference>
<sequence length="167" mass="19113">MESLGHCIRQAVDNGLWEPFQLVRGGLLVSLLLFADDLILYAKATMAQAELIDKTLYDFVSNGESIRFWHDQWNPQLAALIHYRHSHAEVHDDLLIRDVSDTSSWDWELLSELLVPEAIPYLYNIPAPSPLAGLDRCFWSCDMNGKFTVKSTYIKLSESAWDIKESK</sequence>
<proteinExistence type="predicted"/>
<keyword evidence="2" id="KW-1185">Reference proteome</keyword>
<accession>A0ABR2F177</accession>
<dbReference type="EMBL" id="JBBPBM010000009">
    <property type="protein sequence ID" value="KAK8568712.1"/>
    <property type="molecule type" value="Genomic_DNA"/>
</dbReference>